<dbReference type="AlphaFoldDB" id="A0AAD5SVL4"/>
<accession>A0AAD5SVL4</accession>
<dbReference type="GO" id="GO:0000407">
    <property type="term" value="C:phagophore assembly site"/>
    <property type="evidence" value="ECO:0007669"/>
    <property type="project" value="TreeGrafter"/>
</dbReference>
<evidence type="ECO:0000313" key="4">
    <source>
        <dbReference type="EMBL" id="KAJ3112687.1"/>
    </source>
</evidence>
<keyword evidence="3" id="KW-0072">Autophagy</keyword>
<evidence type="ECO:0000256" key="1">
    <source>
        <dbReference type="ARBA" id="ARBA00007130"/>
    </source>
</evidence>
<keyword evidence="5" id="KW-1185">Reference proteome</keyword>
<protein>
    <recommendedName>
        <fullName evidence="2">Autophagy-related protein 101</fullName>
    </recommendedName>
</protein>
<dbReference type="GO" id="GO:1990316">
    <property type="term" value="C:Atg1/ULK1 kinase complex"/>
    <property type="evidence" value="ECO:0007669"/>
    <property type="project" value="TreeGrafter"/>
</dbReference>
<dbReference type="PANTHER" id="PTHR13292:SF0">
    <property type="entry name" value="AUTOPHAGY-RELATED PROTEIN 101"/>
    <property type="match status" value="1"/>
</dbReference>
<dbReference type="GO" id="GO:0000045">
    <property type="term" value="P:autophagosome assembly"/>
    <property type="evidence" value="ECO:0007669"/>
    <property type="project" value="TreeGrafter"/>
</dbReference>
<organism evidence="4 5">
    <name type="scientific">Physocladia obscura</name>
    <dbReference type="NCBI Taxonomy" id="109957"/>
    <lineage>
        <taxon>Eukaryota</taxon>
        <taxon>Fungi</taxon>
        <taxon>Fungi incertae sedis</taxon>
        <taxon>Chytridiomycota</taxon>
        <taxon>Chytridiomycota incertae sedis</taxon>
        <taxon>Chytridiomycetes</taxon>
        <taxon>Chytridiales</taxon>
        <taxon>Chytriomycetaceae</taxon>
        <taxon>Physocladia</taxon>
    </lineage>
</organism>
<evidence type="ECO:0000256" key="3">
    <source>
        <dbReference type="ARBA" id="ARBA00023006"/>
    </source>
</evidence>
<reference evidence="4" key="1">
    <citation type="submission" date="2020-05" db="EMBL/GenBank/DDBJ databases">
        <title>Phylogenomic resolution of chytrid fungi.</title>
        <authorList>
            <person name="Stajich J.E."/>
            <person name="Amses K."/>
            <person name="Simmons R."/>
            <person name="Seto K."/>
            <person name="Myers J."/>
            <person name="Bonds A."/>
            <person name="Quandt C.A."/>
            <person name="Barry K."/>
            <person name="Liu P."/>
            <person name="Grigoriev I."/>
            <person name="Longcore J.E."/>
            <person name="James T.Y."/>
        </authorList>
    </citation>
    <scope>NUCLEOTIDE SEQUENCE</scope>
    <source>
        <strain evidence="4">JEL0513</strain>
    </source>
</reference>
<dbReference type="Pfam" id="PF07855">
    <property type="entry name" value="ATG101"/>
    <property type="match status" value="1"/>
</dbReference>
<proteinExistence type="inferred from homology"/>
<dbReference type="Proteomes" id="UP001211907">
    <property type="component" value="Unassembled WGS sequence"/>
</dbReference>
<comment type="caution">
    <text evidence="4">The sequence shown here is derived from an EMBL/GenBank/DDBJ whole genome shotgun (WGS) entry which is preliminary data.</text>
</comment>
<name>A0AAD5SVL4_9FUNG</name>
<dbReference type="InterPro" id="IPR012445">
    <property type="entry name" value="ATG101"/>
</dbReference>
<gene>
    <name evidence="4" type="ORF">HK100_002240</name>
</gene>
<comment type="similarity">
    <text evidence="1">Belongs to the ATG101 family.</text>
</comment>
<dbReference type="GO" id="GO:0019901">
    <property type="term" value="F:protein kinase binding"/>
    <property type="evidence" value="ECO:0007669"/>
    <property type="project" value="TreeGrafter"/>
</dbReference>
<evidence type="ECO:0000313" key="5">
    <source>
        <dbReference type="Proteomes" id="UP001211907"/>
    </source>
</evidence>
<sequence length="184" mass="20628">MLTRPIEVDLESINLTYVRVDDPEIEQLIEERIASFLKSIEGANIPSSSSSASSSVSSSFKAASGMLSAAAKAGQYTFSVAFSERRVRRSSNWFSNEPVPAPWEQWNIRLSIVQSRTEREQIHARKSFEQQLQTTLLKITRLSNENKDHIPAITTQDGYPFPVQISFSSADQSWGGIIKTLIFD</sequence>
<dbReference type="PANTHER" id="PTHR13292">
    <property type="entry name" value="AUTOPHAGY-RELATED PROTEIN 101"/>
    <property type="match status" value="1"/>
</dbReference>
<dbReference type="EMBL" id="JADGJH010001516">
    <property type="protein sequence ID" value="KAJ3112687.1"/>
    <property type="molecule type" value="Genomic_DNA"/>
</dbReference>
<evidence type="ECO:0000256" key="2">
    <source>
        <dbReference type="ARBA" id="ARBA00018874"/>
    </source>
</evidence>